<dbReference type="InterPro" id="IPR018721">
    <property type="entry name" value="DUF2252"/>
</dbReference>
<proteinExistence type="predicted"/>
<gene>
    <name evidence="1" type="ORF">HB778_32085</name>
</gene>
<dbReference type="Proteomes" id="UP000515465">
    <property type="component" value="Chromosome"/>
</dbReference>
<dbReference type="AlphaFoldDB" id="A0A7G6T411"/>
<dbReference type="Gene3D" id="3.90.1200.10">
    <property type="match status" value="1"/>
</dbReference>
<dbReference type="EMBL" id="CP050296">
    <property type="protein sequence ID" value="QND61493.1"/>
    <property type="molecule type" value="Genomic_DNA"/>
</dbReference>
<dbReference type="SUPFAM" id="SSF56112">
    <property type="entry name" value="Protein kinase-like (PK-like)"/>
    <property type="match status" value="1"/>
</dbReference>
<organism evidence="1 2">
    <name type="scientific">Mesorhizobium huakuii</name>
    <dbReference type="NCBI Taxonomy" id="28104"/>
    <lineage>
        <taxon>Bacteria</taxon>
        <taxon>Pseudomonadati</taxon>
        <taxon>Pseudomonadota</taxon>
        <taxon>Alphaproteobacteria</taxon>
        <taxon>Hyphomicrobiales</taxon>
        <taxon>Phyllobacteriaceae</taxon>
        <taxon>Mesorhizobium</taxon>
    </lineage>
</organism>
<dbReference type="PANTHER" id="PTHR39441">
    <property type="entry name" value="DUF2252 DOMAIN-CONTAINING PROTEIN"/>
    <property type="match status" value="1"/>
</dbReference>
<accession>A0A7G6T411</accession>
<dbReference type="InterPro" id="IPR011009">
    <property type="entry name" value="Kinase-like_dom_sf"/>
</dbReference>
<evidence type="ECO:0000313" key="1">
    <source>
        <dbReference type="EMBL" id="QND61493.1"/>
    </source>
</evidence>
<dbReference type="PANTHER" id="PTHR39441:SF1">
    <property type="entry name" value="DUF2252 DOMAIN-CONTAINING PROTEIN"/>
    <property type="match status" value="1"/>
</dbReference>
<evidence type="ECO:0000313" key="2">
    <source>
        <dbReference type="Proteomes" id="UP000515465"/>
    </source>
</evidence>
<protein>
    <submittedName>
        <fullName evidence="1">DUF2252 family protein</fullName>
    </submittedName>
</protein>
<dbReference type="Pfam" id="PF10009">
    <property type="entry name" value="DUF2252"/>
    <property type="match status" value="1"/>
</dbReference>
<name>A0A7G6T411_9HYPH</name>
<reference evidence="1" key="1">
    <citation type="journal article" date="2020" name="Mol. Plant Microbe Interact.">
        <title>Complete genome sequences of four natural Pseudomonas isolates that catabolize a wide range of aromatic compounds relevant to lignin valorization.</title>
        <authorList>
            <person name="Hatmaker E.A."/>
            <person name="Presle G."/>
            <person name="Cannon O."/>
            <person name="Guss A.M."/>
            <person name="Elkins J.G."/>
        </authorList>
    </citation>
    <scope>NUCLEOTIDE SEQUENCE</scope>
    <source>
        <strain evidence="1">583</strain>
    </source>
</reference>
<sequence>MGRAAYRENSVNSKDRKGYLERVRNRKMAQSPHAYVRGSVIRFYEWLDRNGSALPQGPAIWICGDCHLGNLGALADLEGNVDIQILDFDQTVIGNPAHDLVRLGAYGPRSCFALMATKWIRLLGFGRASLICSPITKPPI</sequence>